<dbReference type="EMBL" id="KE504126">
    <property type="protein sequence ID" value="EPT04633.1"/>
    <property type="molecule type" value="Genomic_DNA"/>
</dbReference>
<dbReference type="eggNOG" id="ENOG502SAM6">
    <property type="taxonomic scope" value="Eukaryota"/>
</dbReference>
<reference evidence="3 4" key="1">
    <citation type="journal article" date="2012" name="Science">
        <title>The Paleozoic origin of enzymatic lignin decomposition reconstructed from 31 fungal genomes.</title>
        <authorList>
            <person name="Floudas D."/>
            <person name="Binder M."/>
            <person name="Riley R."/>
            <person name="Barry K."/>
            <person name="Blanchette R.A."/>
            <person name="Henrissat B."/>
            <person name="Martinez A.T."/>
            <person name="Otillar R."/>
            <person name="Spatafora J.W."/>
            <person name="Yadav J.S."/>
            <person name="Aerts A."/>
            <person name="Benoit I."/>
            <person name="Boyd A."/>
            <person name="Carlson A."/>
            <person name="Copeland A."/>
            <person name="Coutinho P.M."/>
            <person name="de Vries R.P."/>
            <person name="Ferreira P."/>
            <person name="Findley K."/>
            <person name="Foster B."/>
            <person name="Gaskell J."/>
            <person name="Glotzer D."/>
            <person name="Gorecki P."/>
            <person name="Heitman J."/>
            <person name="Hesse C."/>
            <person name="Hori C."/>
            <person name="Igarashi K."/>
            <person name="Jurgens J.A."/>
            <person name="Kallen N."/>
            <person name="Kersten P."/>
            <person name="Kohler A."/>
            <person name="Kuees U."/>
            <person name="Kumar T.K.A."/>
            <person name="Kuo A."/>
            <person name="LaButti K."/>
            <person name="Larrondo L.F."/>
            <person name="Lindquist E."/>
            <person name="Ling A."/>
            <person name="Lombard V."/>
            <person name="Lucas S."/>
            <person name="Lundell T."/>
            <person name="Martin R."/>
            <person name="McLaughlin D.J."/>
            <person name="Morgenstern I."/>
            <person name="Morin E."/>
            <person name="Murat C."/>
            <person name="Nagy L.G."/>
            <person name="Nolan M."/>
            <person name="Ohm R.A."/>
            <person name="Patyshakuliyeva A."/>
            <person name="Rokas A."/>
            <person name="Ruiz-Duenas F.J."/>
            <person name="Sabat G."/>
            <person name="Salamov A."/>
            <person name="Samejima M."/>
            <person name="Schmutz J."/>
            <person name="Slot J.C."/>
            <person name="St John F."/>
            <person name="Stenlid J."/>
            <person name="Sun H."/>
            <person name="Sun S."/>
            <person name="Syed K."/>
            <person name="Tsang A."/>
            <person name="Wiebenga A."/>
            <person name="Young D."/>
            <person name="Pisabarro A."/>
            <person name="Eastwood D.C."/>
            <person name="Martin F."/>
            <person name="Cullen D."/>
            <person name="Grigoriev I.V."/>
            <person name="Hibbett D.S."/>
        </authorList>
    </citation>
    <scope>NUCLEOTIDE SEQUENCE</scope>
    <source>
        <strain evidence="4">FP-58527</strain>
    </source>
</reference>
<dbReference type="AlphaFoldDB" id="S8EK65"/>
<dbReference type="OrthoDB" id="2322499at2759"/>
<feature type="domain" description="F-box" evidence="2">
    <location>
        <begin position="44"/>
        <end position="93"/>
    </location>
</feature>
<dbReference type="CDD" id="cd09917">
    <property type="entry name" value="F-box_SF"/>
    <property type="match status" value="1"/>
</dbReference>
<protein>
    <recommendedName>
        <fullName evidence="2">F-box domain-containing protein</fullName>
    </recommendedName>
</protein>
<gene>
    <name evidence="3" type="ORF">FOMPIDRAFT_1156921</name>
</gene>
<dbReference type="InterPro" id="IPR036047">
    <property type="entry name" value="F-box-like_dom_sf"/>
</dbReference>
<dbReference type="PROSITE" id="PS50181">
    <property type="entry name" value="FBOX"/>
    <property type="match status" value="1"/>
</dbReference>
<dbReference type="Proteomes" id="UP000015241">
    <property type="component" value="Unassembled WGS sequence"/>
</dbReference>
<evidence type="ECO:0000256" key="1">
    <source>
        <dbReference type="SAM" id="MobiDB-lite"/>
    </source>
</evidence>
<dbReference type="STRING" id="743788.S8EK65"/>
<accession>S8EK65</accession>
<name>S8EK65_FOMSC</name>
<sequence>MVTCPQVWKMPRQKVARTGHTAGVAQAPAKENDRRHLRGKKGGLKDMPMMPLDILLEIFCQLEPRDLLNLARTTKPFRQFLMNRSSACMWKAARANIEGLPDCPPHLSEPAYANLAFFPYCHCCLKSNVQTILWEFSKRYCPACAKDLTIVWKGMSNSVRYGWAIKCADDMQFSVVYVNRKQLYHCPELNEIEPVWLSRHHNRDDWSKFTEAHYQRVSAVRQHAQLCRVWERRRAANRSEELQEIREQRLAIIVSKLRELGWGEELDIIAPSNYHPLSENALVRPSKPLSDRAWKKIRDDVVACMAEIKTSRTRTERQIVLCGRLTILKTVISAARAAPPKLTAADACKPRLPDLALMPEIRALVEQPNDAVVDQHSFEALLPNLPAWEQKWRDERTAEFLQILRSGSDLEKRDGVDPLKLARTMFNCKYCSQFSHYPAVLAHECRMPLPRFLAATGDGSGVREPLDVYFRCIWLTDAILPLQPLNFEVSPHSSGMDRIVALCGKAPSTTTHQEMDDADPRLAYAEDSTGLGPTVMSWRRAVGYLTQHKSKSNTDFNFEWLRPATEQERKAVRGREVARKANLLATQELWRCGHCDGPLRPWCRGALLAVMKSHVLAMHGVAFANPEQGDMFVHPDLSVEINPILVKEPQ</sequence>
<proteinExistence type="predicted"/>
<feature type="region of interest" description="Disordered" evidence="1">
    <location>
        <begin position="19"/>
        <end position="42"/>
    </location>
</feature>
<dbReference type="InParanoid" id="S8EK65"/>
<dbReference type="Pfam" id="PF00646">
    <property type="entry name" value="F-box"/>
    <property type="match status" value="1"/>
</dbReference>
<evidence type="ECO:0000259" key="2">
    <source>
        <dbReference type="PROSITE" id="PS50181"/>
    </source>
</evidence>
<dbReference type="SUPFAM" id="SSF81383">
    <property type="entry name" value="F-box domain"/>
    <property type="match status" value="1"/>
</dbReference>
<dbReference type="HOGENOM" id="CLU_010790_2_1_1"/>
<dbReference type="SMART" id="SM00256">
    <property type="entry name" value="FBOX"/>
    <property type="match status" value="1"/>
</dbReference>
<organism evidence="3 4">
    <name type="scientific">Fomitopsis schrenkii</name>
    <name type="common">Brown rot fungus</name>
    <dbReference type="NCBI Taxonomy" id="2126942"/>
    <lineage>
        <taxon>Eukaryota</taxon>
        <taxon>Fungi</taxon>
        <taxon>Dikarya</taxon>
        <taxon>Basidiomycota</taxon>
        <taxon>Agaricomycotina</taxon>
        <taxon>Agaricomycetes</taxon>
        <taxon>Polyporales</taxon>
        <taxon>Fomitopsis</taxon>
    </lineage>
</organism>
<evidence type="ECO:0000313" key="4">
    <source>
        <dbReference type="Proteomes" id="UP000015241"/>
    </source>
</evidence>
<evidence type="ECO:0000313" key="3">
    <source>
        <dbReference type="EMBL" id="EPT04633.1"/>
    </source>
</evidence>
<keyword evidence="4" id="KW-1185">Reference proteome</keyword>
<dbReference type="InterPro" id="IPR001810">
    <property type="entry name" value="F-box_dom"/>
</dbReference>